<dbReference type="AlphaFoldDB" id="E6QFQ5"/>
<reference evidence="1" key="1">
    <citation type="submission" date="2009-10" db="EMBL/GenBank/DDBJ databases">
        <title>Diversity of trophic interactions inside an arsenic-rich microbial ecosystem.</title>
        <authorList>
            <person name="Bertin P.N."/>
            <person name="Heinrich-Salmeron A."/>
            <person name="Pelletier E."/>
            <person name="Goulhen-Chollet F."/>
            <person name="Arsene-Ploetze F."/>
            <person name="Gallien S."/>
            <person name="Calteau A."/>
            <person name="Vallenet D."/>
            <person name="Casiot C."/>
            <person name="Chane-Woon-Ming B."/>
            <person name="Giloteaux L."/>
            <person name="Barakat M."/>
            <person name="Bonnefoy V."/>
            <person name="Bruneel O."/>
            <person name="Chandler M."/>
            <person name="Cleiss J."/>
            <person name="Duran R."/>
            <person name="Elbaz-Poulichet F."/>
            <person name="Fonknechten N."/>
            <person name="Lauga B."/>
            <person name="Mornico D."/>
            <person name="Ortet P."/>
            <person name="Schaeffer C."/>
            <person name="Siguier P."/>
            <person name="Alexander Thil Smith A."/>
            <person name="Van Dorsselaer A."/>
            <person name="Weissenbach J."/>
            <person name="Medigue C."/>
            <person name="Le Paslier D."/>
        </authorList>
    </citation>
    <scope>NUCLEOTIDE SEQUENCE</scope>
</reference>
<organism evidence="1">
    <name type="scientific">mine drainage metagenome</name>
    <dbReference type="NCBI Taxonomy" id="410659"/>
    <lineage>
        <taxon>unclassified sequences</taxon>
        <taxon>metagenomes</taxon>
        <taxon>ecological metagenomes</taxon>
    </lineage>
</organism>
<evidence type="ECO:0000313" key="1">
    <source>
        <dbReference type="EMBL" id="CBI06051.1"/>
    </source>
</evidence>
<dbReference type="EMBL" id="CABP01000155">
    <property type="protein sequence ID" value="CBI06051.1"/>
    <property type="molecule type" value="Genomic_DNA"/>
</dbReference>
<proteinExistence type="predicted"/>
<sequence length="59" mass="6354">MPGVRSTSVSYPQRQAEIKVDANVGLDSLVAAVAALGSLTRRTSLPVCWTRRRAGRTAR</sequence>
<dbReference type="GO" id="GO:0016152">
    <property type="term" value="F:mercury (II) reductase (NADP+) activity"/>
    <property type="evidence" value="ECO:0007669"/>
    <property type="project" value="UniProtKB-EC"/>
</dbReference>
<accession>E6QFQ5</accession>
<comment type="caution">
    <text evidence="1">The sequence shown here is derived from an EMBL/GenBank/DDBJ whole genome shotgun (WGS) entry which is preliminary data.</text>
</comment>
<keyword evidence="1" id="KW-0560">Oxidoreductase</keyword>
<dbReference type="EC" id="1.16.1.1" evidence="1"/>
<dbReference type="Gene3D" id="3.30.70.100">
    <property type="match status" value="1"/>
</dbReference>
<name>E6QFQ5_9ZZZZ</name>
<gene>
    <name evidence="1" type="ORF">CARN5_0449</name>
</gene>
<protein>
    <submittedName>
        <fullName evidence="1">Mercuric reductase (Hg(II) reductase)</fullName>
        <ecNumber evidence="1">1.16.1.1</ecNumber>
    </submittedName>
</protein>